<feature type="compositionally biased region" description="Polar residues" evidence="1">
    <location>
        <begin position="31"/>
        <end position="58"/>
    </location>
</feature>
<evidence type="ECO:0000313" key="2">
    <source>
        <dbReference type="EMBL" id="GBH21950.1"/>
    </source>
</evidence>
<accession>A0A2V0RM15</accession>
<dbReference type="Pfam" id="PF25643">
    <property type="entry name" value="Seadorna_VP2"/>
    <property type="match status" value="1"/>
</dbReference>
<name>A0A2V0RM15_9ZZZZ</name>
<dbReference type="InterPro" id="IPR026384">
    <property type="entry name" value="Seadorna_VP2"/>
</dbReference>
<dbReference type="NCBIfam" id="TIGR04236">
    <property type="entry name" value="seadorna_VP2"/>
    <property type="match status" value="1"/>
</dbReference>
<protein>
    <submittedName>
        <fullName evidence="2">VP2</fullName>
    </submittedName>
</protein>
<dbReference type="AlphaFoldDB" id="A0A2V0RM15"/>
<organism evidence="2">
    <name type="scientific">viral metagenome</name>
    <dbReference type="NCBI Taxonomy" id="1070528"/>
    <lineage>
        <taxon>unclassified sequences</taxon>
        <taxon>metagenomes</taxon>
        <taxon>organismal metagenomes</taxon>
    </lineage>
</organism>
<proteinExistence type="predicted"/>
<feature type="region of interest" description="Disordered" evidence="1">
    <location>
        <begin position="1"/>
        <end position="58"/>
    </location>
</feature>
<sequence>MNGKYVRQGRTNNNQLNKKQRQAKNVEQKQSDPSMDESNSTPEQRNAANESGMQHQAGKSYTGQMAKLNAAYDEAINSRRSQDDGTHVYTKQNDPDLRIMYEARITDLEQQLRTRITQVNGPDGLERKGAVLDARPNSNFVDVEKMETDIMAKKMASMVVTPLTSRNQTELVEKAHASMSDAMRHVMPTKELQIDMMRGVSAEQYGQQLSGMQEVLRAEAHEVRAFTRSTDDIIKIDIQDTNLHIVTSKRGAKSVIIEDVGSLEVRNNLDQATQFSSLALQMLKDYMLTKPCVLDIGSNVTTRDLDDTSYTTDGLDFWLIVQAINAQRTNDQVQRLLPSEIADIRAEVTVYDGEEGTQKTSCFDGLIKSQIYKIALDEWSENIIDLRTYINLLRPTIPRDYKLKEYLGLEYDRGKVYHKERINSLGVLIRLEARKTSRHFLGLFHRDLMNMPVEVRSVSAIQASIAPDNRISTNTSSVGNQFLAGLDSTGNNRVRAILLMCCIFTKLQIEITFNTVPTIIDMIGASFVLLFFPDHSISDDLFKSILSVMASFLQARPVDWYRNHTIADLQQELITIQWPFYNRYTPARLDIEGSPVFSNGEVGSYDIPFNANIDGIHVFPRMMTAISEMASRRWRTNNATLGTLLSSVHNFVTTIIGNVAYSHVGAVSRIRGMIPNELAEALNYTDGSHEMTAAQVCSYICSLGDITITPEYSDRLDAVAEERIGDYTSLAIDINRSIALTRSLIQHTRPNNTRRMNYTDNIVRFLKEAWKDDAPVISPTLDALLSIASANGKEGYKTFLIALCNDATIPPPDEPILKIVDRVRELLMSNKSAFGVTDEICIYPPELEVIPDARFANIFRNCPFVAAMPERFERIHYRDFMLRDDADSLIVKGVIIHGAPFNFKYTISPENINSRLNSDVLTFTQAGVTIGTIDWTLGFYDGPDRSQDIDRLTGRGYKVAIKTPVNIKPLSEYNDYKVQYTSASSQNIYIKEHTFVYSRA</sequence>
<dbReference type="EMBL" id="BDQA01000473">
    <property type="protein sequence ID" value="GBH21950.1"/>
    <property type="molecule type" value="Genomic_RNA"/>
</dbReference>
<comment type="caution">
    <text evidence="2">The sequence shown here is derived from an EMBL/GenBank/DDBJ whole genome shotgun (WGS) entry which is preliminary data.</text>
</comment>
<evidence type="ECO:0000256" key="1">
    <source>
        <dbReference type="SAM" id="MobiDB-lite"/>
    </source>
</evidence>
<reference evidence="2" key="1">
    <citation type="submission" date="2017-04" db="EMBL/GenBank/DDBJ databases">
        <title>Unveiling RNA virosphere associated with marine microorganisms.</title>
        <authorList>
            <person name="Urayama S."/>
            <person name="Takaki Y."/>
            <person name="Nishi S."/>
            <person name="Yoshida Y."/>
            <person name="Deguchi S."/>
            <person name="Takai K."/>
            <person name="Nunoura T."/>
        </authorList>
    </citation>
    <scope>NUCLEOTIDE SEQUENCE</scope>
</reference>